<dbReference type="Pfam" id="PF12833">
    <property type="entry name" value="HTH_18"/>
    <property type="match status" value="1"/>
</dbReference>
<dbReference type="InterPro" id="IPR018062">
    <property type="entry name" value="HTH_AraC-typ_CS"/>
</dbReference>
<name>A0A973W2H4_9BRAD</name>
<evidence type="ECO:0000259" key="4">
    <source>
        <dbReference type="PROSITE" id="PS01124"/>
    </source>
</evidence>
<dbReference type="EMBL" id="JAAOLE020000001">
    <property type="protein sequence ID" value="NVI46311.1"/>
    <property type="molecule type" value="Genomic_DNA"/>
</dbReference>
<sequence length="265" mass="29923">MIQYYVFLGFCAEDIYMVRLFLKAHPANTLVQGRRRINLPPRGSMESAIRHVCEPFSWKMSHAVDVINFEIPTVVIHDYLQSRRPRQIGQLKVDQNSSLADPTIASFGLATLQVIGAEKHFTQFFVDHIVDGLCKHVALQYFGVDDLEVRRGGLAPWQERRAKDLMHSAIGRALSLQEVADACGLSVVHFSRAFRKSTGYSPHKWFVEKRIEMALSLLSDDTLSLTDIAARCGFVDQSHLTKACNRHVGMPPGVYRRRAASARVE</sequence>
<organism evidence="5">
    <name type="scientific">Bradyrhizobium septentrionale</name>
    <dbReference type="NCBI Taxonomy" id="1404411"/>
    <lineage>
        <taxon>Bacteria</taxon>
        <taxon>Pseudomonadati</taxon>
        <taxon>Pseudomonadota</taxon>
        <taxon>Alphaproteobacteria</taxon>
        <taxon>Hyphomicrobiales</taxon>
        <taxon>Nitrobacteraceae</taxon>
        <taxon>Bradyrhizobium</taxon>
    </lineage>
</organism>
<evidence type="ECO:0000256" key="3">
    <source>
        <dbReference type="ARBA" id="ARBA00023163"/>
    </source>
</evidence>
<evidence type="ECO:0000256" key="1">
    <source>
        <dbReference type="ARBA" id="ARBA00023015"/>
    </source>
</evidence>
<dbReference type="PANTHER" id="PTHR46796">
    <property type="entry name" value="HTH-TYPE TRANSCRIPTIONAL ACTIVATOR RHAS-RELATED"/>
    <property type="match status" value="1"/>
</dbReference>
<dbReference type="PROSITE" id="PS00041">
    <property type="entry name" value="HTH_ARAC_FAMILY_1"/>
    <property type="match status" value="1"/>
</dbReference>
<dbReference type="PANTHER" id="PTHR46796:SF14">
    <property type="entry name" value="TRANSCRIPTIONAL REGULATORY PROTEIN"/>
    <property type="match status" value="1"/>
</dbReference>
<dbReference type="GO" id="GO:0043565">
    <property type="term" value="F:sequence-specific DNA binding"/>
    <property type="evidence" value="ECO:0007669"/>
    <property type="project" value="InterPro"/>
</dbReference>
<dbReference type="InterPro" id="IPR018060">
    <property type="entry name" value="HTH_AraC"/>
</dbReference>
<dbReference type="GO" id="GO:0003700">
    <property type="term" value="F:DNA-binding transcription factor activity"/>
    <property type="evidence" value="ECO:0007669"/>
    <property type="project" value="InterPro"/>
</dbReference>
<dbReference type="Gene3D" id="1.10.10.60">
    <property type="entry name" value="Homeodomain-like"/>
    <property type="match status" value="2"/>
</dbReference>
<proteinExistence type="predicted"/>
<reference evidence="5" key="1">
    <citation type="submission" date="2020-06" db="EMBL/GenBank/DDBJ databases">
        <title>Whole Genome Sequence of Bradyrhizobium sp. Strain 1S1.</title>
        <authorList>
            <person name="Bromfield E.S.P."/>
            <person name="Cloutier S."/>
        </authorList>
    </citation>
    <scope>NUCLEOTIDE SEQUENCE [LARGE SCALE GENOMIC DNA]</scope>
    <source>
        <strain evidence="5">1S1</strain>
    </source>
</reference>
<evidence type="ECO:0000313" key="5">
    <source>
        <dbReference type="EMBL" id="NVI46311.1"/>
    </source>
</evidence>
<comment type="caution">
    <text evidence="5">The sequence shown here is derived from an EMBL/GenBank/DDBJ whole genome shotgun (WGS) entry which is preliminary data.</text>
</comment>
<dbReference type="AlphaFoldDB" id="A0A973W2H4"/>
<dbReference type="InterPro" id="IPR050204">
    <property type="entry name" value="AraC_XylS_family_regulators"/>
</dbReference>
<accession>A0A973W2H4</accession>
<dbReference type="SUPFAM" id="SSF46689">
    <property type="entry name" value="Homeodomain-like"/>
    <property type="match status" value="2"/>
</dbReference>
<dbReference type="InterPro" id="IPR009057">
    <property type="entry name" value="Homeodomain-like_sf"/>
</dbReference>
<keyword evidence="2" id="KW-0238">DNA-binding</keyword>
<keyword evidence="1" id="KW-0805">Transcription regulation</keyword>
<gene>
    <name evidence="5" type="ORF">HAP48_025795</name>
</gene>
<evidence type="ECO:0000256" key="2">
    <source>
        <dbReference type="ARBA" id="ARBA00023125"/>
    </source>
</evidence>
<feature type="domain" description="HTH araC/xylS-type" evidence="4">
    <location>
        <begin position="160"/>
        <end position="258"/>
    </location>
</feature>
<dbReference type="PROSITE" id="PS01124">
    <property type="entry name" value="HTH_ARAC_FAMILY_2"/>
    <property type="match status" value="1"/>
</dbReference>
<keyword evidence="3" id="KW-0804">Transcription</keyword>
<dbReference type="SMART" id="SM00342">
    <property type="entry name" value="HTH_ARAC"/>
    <property type="match status" value="1"/>
</dbReference>
<protein>
    <submittedName>
        <fullName evidence="5">Helix-turn-helix transcriptional regulator</fullName>
    </submittedName>
</protein>
<dbReference type="RefSeq" id="WP_166205640.1">
    <property type="nucleotide sequence ID" value="NZ_CP088285.1"/>
</dbReference>